<feature type="non-terminal residue" evidence="2">
    <location>
        <position position="1"/>
    </location>
</feature>
<proteinExistence type="predicted"/>
<evidence type="ECO:0000256" key="1">
    <source>
        <dbReference type="SAM" id="MobiDB-lite"/>
    </source>
</evidence>
<sequence>PNPKTHSSQSTAQHNNTTYDPCLFIFFTASIQTAANDASNVHQLTAIHRKAHDARKRVPSTAVRCFSSSSSLRQCRAAKASRPHLVLGGMRSLHIAPQGREGRSHPSIPLSSSGMGRNLQKKISSLNRERNFEFQRGISSKSLLIFPPFRTLILVYKYPFLGFFGGAGKKIERNKEKSLGEIHVERAKKKVDRS</sequence>
<gene>
    <name evidence="2" type="ORF">AABB24_033969</name>
</gene>
<keyword evidence="3" id="KW-1185">Reference proteome</keyword>
<feature type="region of interest" description="Disordered" evidence="1">
    <location>
        <begin position="96"/>
        <end position="116"/>
    </location>
</feature>
<dbReference type="AlphaFoldDB" id="A0ABD2RER4"/>
<reference evidence="2 3" key="1">
    <citation type="submission" date="2024-05" db="EMBL/GenBank/DDBJ databases">
        <title>De novo assembly of an allotetraploid wild potato.</title>
        <authorList>
            <person name="Hosaka A.J."/>
        </authorList>
    </citation>
    <scope>NUCLEOTIDE SEQUENCE [LARGE SCALE GENOMIC DNA]</scope>
    <source>
        <tissue evidence="2">Young leaves</tissue>
    </source>
</reference>
<evidence type="ECO:0000313" key="2">
    <source>
        <dbReference type="EMBL" id="KAL3329872.1"/>
    </source>
</evidence>
<comment type="caution">
    <text evidence="2">The sequence shown here is derived from an EMBL/GenBank/DDBJ whole genome shotgun (WGS) entry which is preliminary data.</text>
</comment>
<accession>A0ABD2RER4</accession>
<protein>
    <submittedName>
        <fullName evidence="2">Uncharacterized protein</fullName>
    </submittedName>
</protein>
<dbReference type="Proteomes" id="UP001627284">
    <property type="component" value="Unassembled WGS sequence"/>
</dbReference>
<organism evidence="2 3">
    <name type="scientific">Solanum stoloniferum</name>
    <dbReference type="NCBI Taxonomy" id="62892"/>
    <lineage>
        <taxon>Eukaryota</taxon>
        <taxon>Viridiplantae</taxon>
        <taxon>Streptophyta</taxon>
        <taxon>Embryophyta</taxon>
        <taxon>Tracheophyta</taxon>
        <taxon>Spermatophyta</taxon>
        <taxon>Magnoliopsida</taxon>
        <taxon>eudicotyledons</taxon>
        <taxon>Gunneridae</taxon>
        <taxon>Pentapetalae</taxon>
        <taxon>asterids</taxon>
        <taxon>lamiids</taxon>
        <taxon>Solanales</taxon>
        <taxon>Solanaceae</taxon>
        <taxon>Solanoideae</taxon>
        <taxon>Solaneae</taxon>
        <taxon>Solanum</taxon>
    </lineage>
</organism>
<evidence type="ECO:0000313" key="3">
    <source>
        <dbReference type="Proteomes" id="UP001627284"/>
    </source>
</evidence>
<name>A0ABD2RER4_9SOLN</name>
<dbReference type="EMBL" id="JBJKTR010000020">
    <property type="protein sequence ID" value="KAL3329872.1"/>
    <property type="molecule type" value="Genomic_DNA"/>
</dbReference>